<evidence type="ECO:0000313" key="5">
    <source>
        <dbReference type="Proteomes" id="UP000321514"/>
    </source>
</evidence>
<keyword evidence="4" id="KW-1185">Reference proteome</keyword>
<dbReference type="PANTHER" id="PTHR43240">
    <property type="entry name" value="1,4-DIHYDROXY-2-NAPHTHOYL-COA THIOESTERASE 1"/>
    <property type="match status" value="1"/>
</dbReference>
<dbReference type="OrthoDB" id="9813158at2"/>
<dbReference type="EMBL" id="BJXR01000046">
    <property type="protein sequence ID" value="GEN11410.1"/>
    <property type="molecule type" value="Genomic_DNA"/>
</dbReference>
<dbReference type="STRING" id="1334629.MFUL124B02_00410"/>
<evidence type="ECO:0000313" key="3">
    <source>
        <dbReference type="EMBL" id="SEU39979.1"/>
    </source>
</evidence>
<dbReference type="InterPro" id="IPR029069">
    <property type="entry name" value="HotDog_dom_sf"/>
</dbReference>
<sequence length="151" mass="16841">MSDPKPSAIAELVLEVRKTREYSRLTDAIPYTRFMGIGVENLAGEMMCRMRYQPMLIGNSFLPALHGGTLGALLESASIFELLLKTETPRVPKVISLTVDFLRSGKPQDTFARAIITRQGRRVANVRVDAWQDDRTRPIASAHALFLLAEP</sequence>
<feature type="domain" description="Acyl-CoA thioesterase-like N-terminal HotDog" evidence="1">
    <location>
        <begin position="65"/>
        <end position="146"/>
    </location>
</feature>
<dbReference type="Proteomes" id="UP000321514">
    <property type="component" value="Unassembled WGS sequence"/>
</dbReference>
<evidence type="ECO:0000313" key="4">
    <source>
        <dbReference type="Proteomes" id="UP000183760"/>
    </source>
</evidence>
<dbReference type="InterPro" id="IPR049449">
    <property type="entry name" value="TesB_ACOT8-like_N"/>
</dbReference>
<proteinExistence type="predicted"/>
<dbReference type="AlphaFoldDB" id="A0A511TB51"/>
<dbReference type="RefSeq" id="WP_143097482.1">
    <property type="nucleotide sequence ID" value="NZ_BJXR01000046.1"/>
</dbReference>
<accession>A0A511TB51</accession>
<reference evidence="2 5" key="2">
    <citation type="submission" date="2019-07" db="EMBL/GenBank/DDBJ databases">
        <title>Whole genome shotgun sequence of Myxococcus fulvus NBRC 100333.</title>
        <authorList>
            <person name="Hosoyama A."/>
            <person name="Uohara A."/>
            <person name="Ohji S."/>
            <person name="Ichikawa N."/>
        </authorList>
    </citation>
    <scope>NUCLEOTIDE SEQUENCE [LARGE SCALE GENOMIC DNA]</scope>
    <source>
        <strain evidence="2 5">NBRC 100333</strain>
    </source>
</reference>
<dbReference type="EMBL" id="FOIB01000014">
    <property type="protein sequence ID" value="SEU39979.1"/>
    <property type="molecule type" value="Genomic_DNA"/>
</dbReference>
<protein>
    <submittedName>
        <fullName evidence="2 3">Thioesterase</fullName>
    </submittedName>
</protein>
<name>A0A511TB51_MYXFU</name>
<dbReference type="Proteomes" id="UP000183760">
    <property type="component" value="Unassembled WGS sequence"/>
</dbReference>
<dbReference type="CDD" id="cd03443">
    <property type="entry name" value="PaaI_thioesterase"/>
    <property type="match status" value="1"/>
</dbReference>
<dbReference type="Gene3D" id="3.10.129.10">
    <property type="entry name" value="Hotdog Thioesterase"/>
    <property type="match status" value="1"/>
</dbReference>
<dbReference type="Pfam" id="PF13622">
    <property type="entry name" value="4HBT_3"/>
    <property type="match status" value="1"/>
</dbReference>
<evidence type="ECO:0000259" key="1">
    <source>
        <dbReference type="Pfam" id="PF13622"/>
    </source>
</evidence>
<dbReference type="SUPFAM" id="SSF54637">
    <property type="entry name" value="Thioesterase/thiol ester dehydrase-isomerase"/>
    <property type="match status" value="1"/>
</dbReference>
<comment type="caution">
    <text evidence="2">The sequence shown here is derived from an EMBL/GenBank/DDBJ whole genome shotgun (WGS) entry which is preliminary data.</text>
</comment>
<dbReference type="PANTHER" id="PTHR43240:SF3">
    <property type="entry name" value="THIOESTERASE DOMAIN-CONTAINING PROTEIN"/>
    <property type="match status" value="1"/>
</dbReference>
<gene>
    <name evidence="2" type="ORF">MFU01_64470</name>
    <name evidence="3" type="ORF">SAMN05443572_114259</name>
</gene>
<evidence type="ECO:0000313" key="2">
    <source>
        <dbReference type="EMBL" id="GEN11410.1"/>
    </source>
</evidence>
<reference evidence="3 4" key="1">
    <citation type="submission" date="2016-10" db="EMBL/GenBank/DDBJ databases">
        <authorList>
            <person name="Varghese N."/>
            <person name="Submissions S."/>
        </authorList>
    </citation>
    <scope>NUCLEOTIDE SEQUENCE [LARGE SCALE GENOMIC DNA]</scope>
    <source>
        <strain evidence="3 4">DSM 16525</strain>
    </source>
</reference>
<organism evidence="2 5">
    <name type="scientific">Myxococcus fulvus</name>
    <dbReference type="NCBI Taxonomy" id="33"/>
    <lineage>
        <taxon>Bacteria</taxon>
        <taxon>Pseudomonadati</taxon>
        <taxon>Myxococcota</taxon>
        <taxon>Myxococcia</taxon>
        <taxon>Myxococcales</taxon>
        <taxon>Cystobacterineae</taxon>
        <taxon>Myxococcaceae</taxon>
        <taxon>Myxococcus</taxon>
    </lineage>
</organism>